<reference evidence="1 2" key="1">
    <citation type="submission" date="2021-06" db="EMBL/GenBank/DDBJ databases">
        <authorList>
            <person name="Kallberg Y."/>
            <person name="Tangrot J."/>
            <person name="Rosling A."/>
        </authorList>
    </citation>
    <scope>NUCLEOTIDE SEQUENCE [LARGE SCALE GENOMIC DNA]</scope>
    <source>
        <strain evidence="1 2">120-4 pot B 10/14</strain>
    </source>
</reference>
<evidence type="ECO:0000313" key="2">
    <source>
        <dbReference type="Proteomes" id="UP000789901"/>
    </source>
</evidence>
<organism evidence="1 2">
    <name type="scientific">Gigaspora margarita</name>
    <dbReference type="NCBI Taxonomy" id="4874"/>
    <lineage>
        <taxon>Eukaryota</taxon>
        <taxon>Fungi</taxon>
        <taxon>Fungi incertae sedis</taxon>
        <taxon>Mucoromycota</taxon>
        <taxon>Glomeromycotina</taxon>
        <taxon>Glomeromycetes</taxon>
        <taxon>Diversisporales</taxon>
        <taxon>Gigasporaceae</taxon>
        <taxon>Gigaspora</taxon>
    </lineage>
</organism>
<dbReference type="EMBL" id="CAJVQB010008266">
    <property type="protein sequence ID" value="CAG8716459.1"/>
    <property type="molecule type" value="Genomic_DNA"/>
</dbReference>
<gene>
    <name evidence="1" type="ORF">GMARGA_LOCUS13168</name>
</gene>
<protein>
    <submittedName>
        <fullName evidence="1">34806_t:CDS:1</fullName>
    </submittedName>
</protein>
<feature type="non-terminal residue" evidence="1">
    <location>
        <position position="1"/>
    </location>
</feature>
<sequence length="45" mass="5001">PNTTTISIVAHLAPILMNPITNQTAIPQENIYNPYPLLIDTTLIR</sequence>
<comment type="caution">
    <text evidence="1">The sequence shown here is derived from an EMBL/GenBank/DDBJ whole genome shotgun (WGS) entry which is preliminary data.</text>
</comment>
<evidence type="ECO:0000313" key="1">
    <source>
        <dbReference type="EMBL" id="CAG8716459.1"/>
    </source>
</evidence>
<accession>A0ABN7V2H1</accession>
<name>A0ABN7V2H1_GIGMA</name>
<dbReference type="Proteomes" id="UP000789901">
    <property type="component" value="Unassembled WGS sequence"/>
</dbReference>
<proteinExistence type="predicted"/>
<keyword evidence="2" id="KW-1185">Reference proteome</keyword>